<comment type="caution">
    <text evidence="2">The sequence shown here is derived from an EMBL/GenBank/DDBJ whole genome shotgun (WGS) entry which is preliminary data.</text>
</comment>
<evidence type="ECO:0000313" key="2">
    <source>
        <dbReference type="EMBL" id="MEJ8827105.1"/>
    </source>
</evidence>
<organism evidence="2 3">
    <name type="scientific">Variovorax humicola</name>
    <dbReference type="NCBI Taxonomy" id="1769758"/>
    <lineage>
        <taxon>Bacteria</taxon>
        <taxon>Pseudomonadati</taxon>
        <taxon>Pseudomonadota</taxon>
        <taxon>Betaproteobacteria</taxon>
        <taxon>Burkholderiales</taxon>
        <taxon>Comamonadaceae</taxon>
        <taxon>Variovorax</taxon>
    </lineage>
</organism>
<name>A0ABU8WAN2_9BURK</name>
<keyword evidence="3" id="KW-1185">Reference proteome</keyword>
<accession>A0ABU8WAN2</accession>
<keyword evidence="1" id="KW-1133">Transmembrane helix</keyword>
<dbReference type="EMBL" id="JBBKZV010000051">
    <property type="protein sequence ID" value="MEJ8827105.1"/>
    <property type="molecule type" value="Genomic_DNA"/>
</dbReference>
<evidence type="ECO:0000256" key="1">
    <source>
        <dbReference type="SAM" id="Phobius"/>
    </source>
</evidence>
<gene>
    <name evidence="2" type="ORF">WKW80_34815</name>
</gene>
<dbReference type="RefSeq" id="WP_340368135.1">
    <property type="nucleotide sequence ID" value="NZ_JBBKZV010000051.1"/>
</dbReference>
<protein>
    <submittedName>
        <fullName evidence="2">Uncharacterized protein</fullName>
    </submittedName>
</protein>
<evidence type="ECO:0000313" key="3">
    <source>
        <dbReference type="Proteomes" id="UP001363010"/>
    </source>
</evidence>
<dbReference type="Proteomes" id="UP001363010">
    <property type="component" value="Unassembled WGS sequence"/>
</dbReference>
<keyword evidence="1" id="KW-0472">Membrane</keyword>
<feature type="transmembrane region" description="Helical" evidence="1">
    <location>
        <begin position="20"/>
        <end position="39"/>
    </location>
</feature>
<reference evidence="2 3" key="1">
    <citation type="submission" date="2024-03" db="EMBL/GenBank/DDBJ databases">
        <title>Novel species of the genus Variovorax.</title>
        <authorList>
            <person name="Liu Q."/>
            <person name="Xin Y.-H."/>
        </authorList>
    </citation>
    <scope>NUCLEOTIDE SEQUENCE [LARGE SCALE GENOMIC DNA]</scope>
    <source>
        <strain evidence="2 3">KACC 18501</strain>
    </source>
</reference>
<keyword evidence="1" id="KW-0812">Transmembrane</keyword>
<sequence length="251" mass="28118">MSGLDSFASSAKGLARNPLGIIALFIVLIYGVAALTLGISSLEPDERRPMVWFLVLFPVLVLLTFGWLVSCHHEKLYGPGDYKSDESFLQGMRTRVRHTIEVEAQQAEMKARVLQTLAGGSEVGSKGSENLIERVADEIDRSTTIEVDARNILNDPTSLFTLPTAAFKNFDDLLNEIYFKIEAEVGPFEYGHSWILKDMESNKILTGVRMITGDEAGKPVQDLRTLSEVGVHPGMRLVVERFERPRRPRRR</sequence>
<proteinExistence type="predicted"/>
<feature type="transmembrane region" description="Helical" evidence="1">
    <location>
        <begin position="51"/>
        <end position="69"/>
    </location>
</feature>